<keyword evidence="1 2" id="KW-0413">Isomerase</keyword>
<name>A0ABT3BFH4_9RHOB</name>
<dbReference type="PANTHER" id="PTHR39193">
    <property type="entry name" value="5-DEOXY-GLUCURONATE ISOMERASE"/>
    <property type="match status" value="1"/>
</dbReference>
<dbReference type="InterPro" id="IPR021120">
    <property type="entry name" value="KduI/IolB_isomerase"/>
</dbReference>
<keyword evidence="3" id="KW-1185">Reference proteome</keyword>
<dbReference type="Gene3D" id="2.60.120.10">
    <property type="entry name" value="Jelly Rolls"/>
    <property type="match status" value="2"/>
</dbReference>
<dbReference type="NCBIfam" id="TIGR04378">
    <property type="entry name" value="myo_inos_iolB"/>
    <property type="match status" value="1"/>
</dbReference>
<dbReference type="RefSeq" id="WP_263844627.1">
    <property type="nucleotide sequence ID" value="NZ_JALIEB010000007.1"/>
</dbReference>
<dbReference type="Proteomes" id="UP001208690">
    <property type="component" value="Unassembled WGS sequence"/>
</dbReference>
<dbReference type="GO" id="GO:0102482">
    <property type="term" value="F:5-deoxy-D-glucuronate isomerase activity"/>
    <property type="evidence" value="ECO:0007669"/>
    <property type="project" value="UniProtKB-EC"/>
</dbReference>
<sequence>MGHHFHHMEAGSGLIPSQDQSCALLKFSVIRLGAGERLDGTMEGAREGLLVILSGKCRMEVAETDLGVIGERANVFSGLPHSVYLPRGTTYSICAETAMEAALPTAPSDLDTEPYVIAPEEVNTGRWGTLNYTRHFREILVAPNGLPAASLIVGETITPSGNWSTYPPHKHETDNGAEKMHEEIYYFRVSSPDSFGIIQHYSPVQGYDHMHRVVDDTMIAMPHGYHTYVGAPGAQSYYLWALAGPDRVQGASFDPKLGWVQKTVSMI</sequence>
<comment type="caution">
    <text evidence="2">The sequence shown here is derived from an EMBL/GenBank/DDBJ whole genome shotgun (WGS) entry which is preliminary data.</text>
</comment>
<protein>
    <submittedName>
        <fullName evidence="2">5-deoxy-glucuronate isomerase</fullName>
        <ecNumber evidence="2">5.3.1.30</ecNumber>
    </submittedName>
</protein>
<gene>
    <name evidence="2" type="primary">iolB</name>
    <name evidence="2" type="ORF">MUB52_12795</name>
</gene>
<organism evidence="2 3">
    <name type="scientific">Roseobacter sinensis</name>
    <dbReference type="NCBI Taxonomy" id="2931391"/>
    <lineage>
        <taxon>Bacteria</taxon>
        <taxon>Pseudomonadati</taxon>
        <taxon>Pseudomonadota</taxon>
        <taxon>Alphaproteobacteria</taxon>
        <taxon>Rhodobacterales</taxon>
        <taxon>Roseobacteraceae</taxon>
        <taxon>Roseobacter</taxon>
    </lineage>
</organism>
<proteinExistence type="predicted"/>
<dbReference type="EMBL" id="JALIEB010000007">
    <property type="protein sequence ID" value="MCV3272308.1"/>
    <property type="molecule type" value="Genomic_DNA"/>
</dbReference>
<dbReference type="InterPro" id="IPR011051">
    <property type="entry name" value="RmlC_Cupin_sf"/>
</dbReference>
<evidence type="ECO:0000256" key="1">
    <source>
        <dbReference type="ARBA" id="ARBA00023235"/>
    </source>
</evidence>
<evidence type="ECO:0000313" key="3">
    <source>
        <dbReference type="Proteomes" id="UP001208690"/>
    </source>
</evidence>
<dbReference type="InterPro" id="IPR024203">
    <property type="entry name" value="Deoxy-glucuronate_isom_IolB"/>
</dbReference>
<reference evidence="2 3" key="1">
    <citation type="submission" date="2022-04" db="EMBL/GenBank/DDBJ databases">
        <title>Roseobacter sp. WL0113 is a bacterium isolated from neritic sediment.</title>
        <authorList>
            <person name="Wang L."/>
            <person name="He W."/>
            <person name="Zhang D.-F."/>
        </authorList>
    </citation>
    <scope>NUCLEOTIDE SEQUENCE [LARGE SCALE GENOMIC DNA]</scope>
    <source>
        <strain evidence="2 3">WL0113</strain>
    </source>
</reference>
<dbReference type="PIRSF" id="PIRSF036628">
    <property type="entry name" value="IolB"/>
    <property type="match status" value="1"/>
</dbReference>
<dbReference type="Pfam" id="PF04962">
    <property type="entry name" value="KduI"/>
    <property type="match status" value="1"/>
</dbReference>
<evidence type="ECO:0000313" key="2">
    <source>
        <dbReference type="EMBL" id="MCV3272308.1"/>
    </source>
</evidence>
<dbReference type="EC" id="5.3.1.30" evidence="2"/>
<dbReference type="InterPro" id="IPR014710">
    <property type="entry name" value="RmlC-like_jellyroll"/>
</dbReference>
<dbReference type="SUPFAM" id="SSF51182">
    <property type="entry name" value="RmlC-like cupins"/>
    <property type="match status" value="1"/>
</dbReference>
<dbReference type="PANTHER" id="PTHR39193:SF1">
    <property type="entry name" value="5-DEOXY-GLUCURONATE ISOMERASE"/>
    <property type="match status" value="1"/>
</dbReference>
<accession>A0ABT3BFH4</accession>